<dbReference type="InterPro" id="IPR003594">
    <property type="entry name" value="HATPase_dom"/>
</dbReference>
<dbReference type="InterPro" id="IPR036890">
    <property type="entry name" value="HATPase_C_sf"/>
</dbReference>
<dbReference type="Gene3D" id="1.10.287.560">
    <property type="entry name" value="Histidine kinase CheA-like, homodimeric domain"/>
    <property type="match status" value="1"/>
</dbReference>
<dbReference type="Pfam" id="PF01584">
    <property type="entry name" value="CheW"/>
    <property type="match status" value="1"/>
</dbReference>
<keyword evidence="10" id="KW-0902">Two-component regulatory system</keyword>
<dbReference type="InterPro" id="IPR037006">
    <property type="entry name" value="CheA-like_homodim_sf"/>
</dbReference>
<dbReference type="PANTHER" id="PTHR43395:SF1">
    <property type="entry name" value="CHEMOTAXIS PROTEIN CHEA"/>
    <property type="match status" value="1"/>
</dbReference>
<evidence type="ECO:0000256" key="2">
    <source>
        <dbReference type="ARBA" id="ARBA00012438"/>
    </source>
</evidence>
<dbReference type="Gene3D" id="2.30.30.40">
    <property type="entry name" value="SH3 Domains"/>
    <property type="match status" value="1"/>
</dbReference>
<dbReference type="InterPro" id="IPR008207">
    <property type="entry name" value="Sig_transdc_His_kin_Hpt_dom"/>
</dbReference>
<evidence type="ECO:0000313" key="16">
    <source>
        <dbReference type="EMBL" id="SFH51710.1"/>
    </source>
</evidence>
<dbReference type="InterPro" id="IPR010808">
    <property type="entry name" value="CheA_P2-bd"/>
</dbReference>
<dbReference type="SMART" id="SM00073">
    <property type="entry name" value="HPT"/>
    <property type="match status" value="1"/>
</dbReference>
<dbReference type="InterPro" id="IPR004105">
    <property type="entry name" value="CheA-like_dim"/>
</dbReference>
<evidence type="ECO:0000256" key="1">
    <source>
        <dbReference type="ARBA" id="ARBA00000085"/>
    </source>
</evidence>
<evidence type="ECO:0000256" key="3">
    <source>
        <dbReference type="ARBA" id="ARBA00021495"/>
    </source>
</evidence>
<dbReference type="Pfam" id="PF01627">
    <property type="entry name" value="Hpt"/>
    <property type="match status" value="1"/>
</dbReference>
<dbReference type="FunFam" id="3.30.565.10:FF:000016">
    <property type="entry name" value="Chemotaxis protein CheA, putative"/>
    <property type="match status" value="1"/>
</dbReference>
<dbReference type="PROSITE" id="PS50109">
    <property type="entry name" value="HIS_KIN"/>
    <property type="match status" value="1"/>
</dbReference>
<dbReference type="SUPFAM" id="SSF55052">
    <property type="entry name" value="CheY-binding domain of CheA"/>
    <property type="match status" value="1"/>
</dbReference>
<reference evidence="16 17" key="1">
    <citation type="submission" date="2016-10" db="EMBL/GenBank/DDBJ databases">
        <authorList>
            <person name="de Groot N.N."/>
        </authorList>
    </citation>
    <scope>NUCLEOTIDE SEQUENCE [LARGE SCALE GENOMIC DNA]</scope>
    <source>
        <strain evidence="16 17">DSM 27630</strain>
    </source>
</reference>
<dbReference type="GO" id="GO:0005737">
    <property type="term" value="C:cytoplasm"/>
    <property type="evidence" value="ECO:0007669"/>
    <property type="project" value="InterPro"/>
</dbReference>
<dbReference type="PRINTS" id="PR00344">
    <property type="entry name" value="BCTRLSENSOR"/>
</dbReference>
<evidence type="ECO:0000256" key="7">
    <source>
        <dbReference type="ARBA" id="ARBA00022741"/>
    </source>
</evidence>
<evidence type="ECO:0000256" key="10">
    <source>
        <dbReference type="ARBA" id="ARBA00023012"/>
    </source>
</evidence>
<keyword evidence="9" id="KW-0067">ATP-binding</keyword>
<name>A0A1I3ANW8_9LACT</name>
<dbReference type="InterPro" id="IPR051315">
    <property type="entry name" value="Bact_Chemotaxis_CheA"/>
</dbReference>
<dbReference type="InterPro" id="IPR004358">
    <property type="entry name" value="Sig_transdc_His_kin-like_C"/>
</dbReference>
<keyword evidence="4" id="KW-0145">Chemotaxis</keyword>
<dbReference type="SUPFAM" id="SSF47226">
    <property type="entry name" value="Histidine-containing phosphotransfer domain, HPT domain"/>
    <property type="match status" value="1"/>
</dbReference>
<dbReference type="PANTHER" id="PTHR43395">
    <property type="entry name" value="SENSOR HISTIDINE KINASE CHEA"/>
    <property type="match status" value="1"/>
</dbReference>
<dbReference type="Gene3D" id="3.30.70.1110">
    <property type="entry name" value="Histidine kinase CheA-like, P2 response regulator-binding domain"/>
    <property type="match status" value="1"/>
</dbReference>
<dbReference type="GO" id="GO:0000155">
    <property type="term" value="F:phosphorelay sensor kinase activity"/>
    <property type="evidence" value="ECO:0007669"/>
    <property type="project" value="InterPro"/>
</dbReference>
<evidence type="ECO:0000256" key="8">
    <source>
        <dbReference type="ARBA" id="ARBA00022777"/>
    </source>
</evidence>
<dbReference type="SMART" id="SM01231">
    <property type="entry name" value="H-kinase_dim"/>
    <property type="match status" value="1"/>
</dbReference>
<feature type="domain" description="HPt" evidence="15">
    <location>
        <begin position="1"/>
        <end position="108"/>
    </location>
</feature>
<dbReference type="Proteomes" id="UP000198668">
    <property type="component" value="Unassembled WGS sequence"/>
</dbReference>
<evidence type="ECO:0000256" key="9">
    <source>
        <dbReference type="ARBA" id="ARBA00022840"/>
    </source>
</evidence>
<dbReference type="OrthoDB" id="9803176at2"/>
<dbReference type="SUPFAM" id="SSF50341">
    <property type="entry name" value="CheW-like"/>
    <property type="match status" value="1"/>
</dbReference>
<dbReference type="CDD" id="cd00088">
    <property type="entry name" value="HPT"/>
    <property type="match status" value="1"/>
</dbReference>
<dbReference type="EMBL" id="FOQE01000001">
    <property type="protein sequence ID" value="SFH51710.1"/>
    <property type="molecule type" value="Genomic_DNA"/>
</dbReference>
<dbReference type="InterPro" id="IPR005467">
    <property type="entry name" value="His_kinase_dom"/>
</dbReference>
<evidence type="ECO:0000256" key="11">
    <source>
        <dbReference type="PROSITE-ProRule" id="PRU00110"/>
    </source>
</evidence>
<dbReference type="InterPro" id="IPR002545">
    <property type="entry name" value="CheW-lke_dom"/>
</dbReference>
<dbReference type="GO" id="GO:0005524">
    <property type="term" value="F:ATP binding"/>
    <property type="evidence" value="ECO:0007669"/>
    <property type="project" value="UniProtKB-KW"/>
</dbReference>
<dbReference type="SUPFAM" id="SSF55874">
    <property type="entry name" value="ATPase domain of HSP90 chaperone/DNA topoisomerase II/histidine kinase"/>
    <property type="match status" value="1"/>
</dbReference>
<dbReference type="PROSITE" id="PS50851">
    <property type="entry name" value="CHEW"/>
    <property type="match status" value="1"/>
</dbReference>
<dbReference type="SMART" id="SM00260">
    <property type="entry name" value="CheW"/>
    <property type="match status" value="1"/>
</dbReference>
<keyword evidence="8 16" id="KW-0418">Kinase</keyword>
<dbReference type="Gene3D" id="3.30.565.10">
    <property type="entry name" value="Histidine kinase-like ATPase, C-terminal domain"/>
    <property type="match status" value="1"/>
</dbReference>
<evidence type="ECO:0000259" key="13">
    <source>
        <dbReference type="PROSITE" id="PS50109"/>
    </source>
</evidence>
<feature type="region of interest" description="Disordered" evidence="12">
    <location>
        <begin position="258"/>
        <end position="299"/>
    </location>
</feature>
<dbReference type="PROSITE" id="PS50894">
    <property type="entry name" value="HPT"/>
    <property type="match status" value="1"/>
</dbReference>
<feature type="modified residue" description="Phosphohistidine" evidence="11">
    <location>
        <position position="48"/>
    </location>
</feature>
<evidence type="ECO:0000259" key="15">
    <source>
        <dbReference type="PROSITE" id="PS50894"/>
    </source>
</evidence>
<feature type="compositionally biased region" description="Basic and acidic residues" evidence="12">
    <location>
        <begin position="261"/>
        <end position="285"/>
    </location>
</feature>
<dbReference type="InterPro" id="IPR036641">
    <property type="entry name" value="HPT_dom_sf"/>
</dbReference>
<evidence type="ECO:0000313" key="17">
    <source>
        <dbReference type="Proteomes" id="UP000198668"/>
    </source>
</evidence>
<dbReference type="Pfam" id="PF07194">
    <property type="entry name" value="P2"/>
    <property type="match status" value="1"/>
</dbReference>
<dbReference type="GO" id="GO:0006935">
    <property type="term" value="P:chemotaxis"/>
    <property type="evidence" value="ECO:0007669"/>
    <property type="project" value="UniProtKB-KW"/>
</dbReference>
<dbReference type="SMART" id="SM00387">
    <property type="entry name" value="HATPase_c"/>
    <property type="match status" value="1"/>
</dbReference>
<accession>A0A1I3ANW8</accession>
<dbReference type="Pfam" id="PF02518">
    <property type="entry name" value="HATPase_c"/>
    <property type="match status" value="1"/>
</dbReference>
<gene>
    <name evidence="16" type="ORF">SAMN04489868_10185</name>
</gene>
<feature type="domain" description="Histidine kinase" evidence="13">
    <location>
        <begin position="297"/>
        <end position="543"/>
    </location>
</feature>
<dbReference type="InterPro" id="IPR036097">
    <property type="entry name" value="HisK_dim/P_sf"/>
</dbReference>
<dbReference type="RefSeq" id="WP_092090725.1">
    <property type="nucleotide sequence ID" value="NZ_FOQE01000001.1"/>
</dbReference>
<evidence type="ECO:0000259" key="14">
    <source>
        <dbReference type="PROSITE" id="PS50851"/>
    </source>
</evidence>
<dbReference type="InterPro" id="IPR035891">
    <property type="entry name" value="CheY-binding_CheA"/>
</dbReference>
<dbReference type="SUPFAM" id="SSF47384">
    <property type="entry name" value="Homodimeric domain of signal transducing histidine kinase"/>
    <property type="match status" value="1"/>
</dbReference>
<evidence type="ECO:0000256" key="6">
    <source>
        <dbReference type="ARBA" id="ARBA00022679"/>
    </source>
</evidence>
<dbReference type="EC" id="2.7.13.3" evidence="2"/>
<dbReference type="AlphaFoldDB" id="A0A1I3ANW8"/>
<dbReference type="Gene3D" id="1.20.120.160">
    <property type="entry name" value="HPT domain"/>
    <property type="match status" value="1"/>
</dbReference>
<evidence type="ECO:0000256" key="4">
    <source>
        <dbReference type="ARBA" id="ARBA00022500"/>
    </source>
</evidence>
<proteinExistence type="predicted"/>
<keyword evidence="5 11" id="KW-0597">Phosphoprotein</keyword>
<organism evidence="16 17">
    <name type="scientific">Pisciglobus halotolerans</name>
    <dbReference type="NCBI Taxonomy" id="745365"/>
    <lineage>
        <taxon>Bacteria</taxon>
        <taxon>Bacillati</taxon>
        <taxon>Bacillota</taxon>
        <taxon>Bacilli</taxon>
        <taxon>Lactobacillales</taxon>
        <taxon>Carnobacteriaceae</taxon>
    </lineage>
</organism>
<keyword evidence="6" id="KW-0808">Transferase</keyword>
<evidence type="ECO:0000256" key="12">
    <source>
        <dbReference type="SAM" id="MobiDB-lite"/>
    </source>
</evidence>
<protein>
    <recommendedName>
        <fullName evidence="3">Chemotaxis protein CheA</fullName>
        <ecNumber evidence="2">2.7.13.3</ecNumber>
    </recommendedName>
</protein>
<dbReference type="CDD" id="cd16916">
    <property type="entry name" value="HATPase_CheA-like"/>
    <property type="match status" value="1"/>
</dbReference>
<evidence type="ECO:0000256" key="5">
    <source>
        <dbReference type="ARBA" id="ARBA00022553"/>
    </source>
</evidence>
<keyword evidence="7" id="KW-0547">Nucleotide-binding</keyword>
<feature type="domain" description="CheW-like" evidence="14">
    <location>
        <begin position="545"/>
        <end position="677"/>
    </location>
</feature>
<keyword evidence="17" id="KW-1185">Reference proteome</keyword>
<dbReference type="Pfam" id="PF02895">
    <property type="entry name" value="H-kinase_dim"/>
    <property type="match status" value="1"/>
</dbReference>
<dbReference type="InterPro" id="IPR036061">
    <property type="entry name" value="CheW-like_dom_sf"/>
</dbReference>
<comment type="catalytic activity">
    <reaction evidence="1">
        <text>ATP + protein L-histidine = ADP + protein N-phospho-L-histidine.</text>
        <dbReference type="EC" id="2.7.13.3"/>
    </reaction>
</comment>
<sequence length="684" mass="76403">MTDDNSKYLEVFFEETAVHLQVLNDRVLELEEDPTDLEILNEIFRSAHTLKGMAATMGFDAMAKLTHKLENIFDLLKSQTIKADKKTIALIFDCLDTLSDIEADLQSGIDDERDVSALLDRLNHAAEGTTAEEEKEEVMPAEQWNTELQSIEMADMEVIQAAAAEGYQVFSLAVKIEDSSMMKNARVFLVMSKLEQHGDILYSEPHAEILENEDFGSVFKLLLLTKDNMETIEAAAKDNSEIEDVLIKMVTAEALCETEETTAKPEETSSIGKEEAREPIKDQGKAAKKKSSSKPMAGNHSIRVDIQKLDDFLNAVSELLIHRTRLEDLTKQHEIFEMREPLEQVARITTELQDLVLKIRLQPVSTVMTSFPRMVRDLGKELGKTFRLVIEGEDTELDRTVVSELGEPLIHLLRNSADHGIEPAERRKELGKDPEGLIQVTAYQEGNRVVLMVKDDGKGIDPQTIKESAEHKGIATEGLNEKELQQLIFHPGFSTAKEVTNISGRGVGMDVVKQKISSLGGTIEIISEVDKGSIFKINLPLTLSIIDSLLVKVETETFAIPLDIIEKVVEVQAGDIVETYGRSLYVREDEPVPVIWLKNELDLSQQEQSIQHLVLVQLGEYRYALSVNELVKQQEIVIKKLGKELKDVNKYLGATVLGNGEIVLILDVTAIANESVGEQHVQTI</sequence>
<dbReference type="InterPro" id="IPR037052">
    <property type="entry name" value="CheA-like_P2_sf"/>
</dbReference>